<dbReference type="InterPro" id="IPR032567">
    <property type="entry name" value="RTL1-rel"/>
</dbReference>
<feature type="compositionally biased region" description="Polar residues" evidence="1">
    <location>
        <begin position="211"/>
        <end position="222"/>
    </location>
</feature>
<dbReference type="CDD" id="cd00303">
    <property type="entry name" value="retropepsin_like"/>
    <property type="match status" value="1"/>
</dbReference>
<feature type="region of interest" description="Disordered" evidence="1">
    <location>
        <begin position="44"/>
        <end position="88"/>
    </location>
</feature>
<reference evidence="2 3" key="1">
    <citation type="submission" date="2018-04" db="EMBL/GenBank/DDBJ databases">
        <authorList>
            <person name="Vogel A."/>
        </authorList>
    </citation>
    <scope>NUCLEOTIDE SEQUENCE [LARGE SCALE GENOMIC DNA]</scope>
</reference>
<dbReference type="InterPro" id="IPR021109">
    <property type="entry name" value="Peptidase_aspartic_dom_sf"/>
</dbReference>
<gene>
    <name evidence="2" type="ORF">CCAM_LOCUS45216</name>
</gene>
<dbReference type="Pfam" id="PF08284">
    <property type="entry name" value="RVP_2"/>
    <property type="match status" value="1"/>
</dbReference>
<dbReference type="Gene3D" id="2.40.70.10">
    <property type="entry name" value="Acid Proteases"/>
    <property type="match status" value="1"/>
</dbReference>
<feature type="compositionally biased region" description="Basic and acidic residues" evidence="1">
    <location>
        <begin position="74"/>
        <end position="86"/>
    </location>
</feature>
<dbReference type="Proteomes" id="UP000595140">
    <property type="component" value="Unassembled WGS sequence"/>
</dbReference>
<evidence type="ECO:0000313" key="2">
    <source>
        <dbReference type="EMBL" id="VFR03441.1"/>
    </source>
</evidence>
<feature type="region of interest" description="Disordered" evidence="1">
    <location>
        <begin position="200"/>
        <end position="222"/>
    </location>
</feature>
<name>A0A484NQE5_9ASTE</name>
<evidence type="ECO:0008006" key="4">
    <source>
        <dbReference type="Google" id="ProtNLM"/>
    </source>
</evidence>
<dbReference type="EMBL" id="OOIL02006885">
    <property type="protein sequence ID" value="VFR03441.1"/>
    <property type="molecule type" value="Genomic_DNA"/>
</dbReference>
<dbReference type="PANTHER" id="PTHR15503:SF22">
    <property type="entry name" value="TRANSPOSON TY3-I GAG POLYPROTEIN"/>
    <property type="match status" value="1"/>
</dbReference>
<evidence type="ECO:0000313" key="3">
    <source>
        <dbReference type="Proteomes" id="UP000595140"/>
    </source>
</evidence>
<accession>A0A484NQE5</accession>
<sequence>MSSDSGKNSETPLPLTTIMQAIQNLGLELNNTNKRLDALAGKVGGDVTGTGGPKHVPFDGRWQPPPSRTAGRSDSNDRQPRLRIDPPRFNGEDPVGWIFRIQQYFDYFTTSETERLQLVGMFIDHSASEWFRYYMTNSSGGSWVEFLQAVKQRFDPDHYAHYREVNLRNPGTLAETFALARELATCTSPVGQVRRSWQSSAVGSFPPPQVSSPENSSAKPSTSLPIIRLTPFERAERTRKGFCWNCEEKYVPGHRCAHKFLALLGTDDEEPTDPSTPAVLEDNSLITGDVSSIHTMSGVPNPRSIRLVGSIKGSSVQVLIDGGSTHNFIHPTHAERLCLILHLVTSFRVYVGNGDSLRCSYYCPKSPLILQGHEFDVDLYLLPVHGPDVVLGVQWLQALGKVSHDYFTMTMEFQRNDTLVVLKGDVPAPKSMSFSAFQSLTTSEPEFDLYEFFALQETESDPHCPKTTCRQFPH</sequence>
<organism evidence="2 3">
    <name type="scientific">Cuscuta campestris</name>
    <dbReference type="NCBI Taxonomy" id="132261"/>
    <lineage>
        <taxon>Eukaryota</taxon>
        <taxon>Viridiplantae</taxon>
        <taxon>Streptophyta</taxon>
        <taxon>Embryophyta</taxon>
        <taxon>Tracheophyta</taxon>
        <taxon>Spermatophyta</taxon>
        <taxon>Magnoliopsida</taxon>
        <taxon>eudicotyledons</taxon>
        <taxon>Gunneridae</taxon>
        <taxon>Pentapetalae</taxon>
        <taxon>asterids</taxon>
        <taxon>lamiids</taxon>
        <taxon>Solanales</taxon>
        <taxon>Convolvulaceae</taxon>
        <taxon>Cuscuteae</taxon>
        <taxon>Cuscuta</taxon>
        <taxon>Cuscuta subgen. Grammica</taxon>
        <taxon>Cuscuta sect. Cleistogrammica</taxon>
    </lineage>
</organism>
<dbReference type="PANTHER" id="PTHR15503">
    <property type="entry name" value="LDOC1 RELATED"/>
    <property type="match status" value="1"/>
</dbReference>
<proteinExistence type="predicted"/>
<protein>
    <recommendedName>
        <fullName evidence="4">Retrotransposon gag domain-containing protein</fullName>
    </recommendedName>
</protein>
<dbReference type="AlphaFoldDB" id="A0A484NQE5"/>
<evidence type="ECO:0000256" key="1">
    <source>
        <dbReference type="SAM" id="MobiDB-lite"/>
    </source>
</evidence>
<keyword evidence="3" id="KW-1185">Reference proteome</keyword>
<dbReference type="OrthoDB" id="1934862at2759"/>
<dbReference type="SUPFAM" id="SSF50630">
    <property type="entry name" value="Acid proteases"/>
    <property type="match status" value="1"/>
</dbReference>